<proteinExistence type="predicted"/>
<dbReference type="RefSeq" id="WP_386048839.1">
    <property type="nucleotide sequence ID" value="NZ_JBHUIO010000011.1"/>
</dbReference>
<reference evidence="2" key="1">
    <citation type="journal article" date="2019" name="Int. J. Syst. Evol. Microbiol.">
        <title>The Global Catalogue of Microorganisms (GCM) 10K type strain sequencing project: providing services to taxonomists for standard genome sequencing and annotation.</title>
        <authorList>
            <consortium name="The Broad Institute Genomics Platform"/>
            <consortium name="The Broad Institute Genome Sequencing Center for Infectious Disease"/>
            <person name="Wu L."/>
            <person name="Ma J."/>
        </authorList>
    </citation>
    <scope>NUCLEOTIDE SEQUENCE [LARGE SCALE GENOMIC DNA]</scope>
    <source>
        <strain evidence="2">CGMCC 1.13574</strain>
    </source>
</reference>
<sequence length="109" mass="12906">MAKLYRDMTQEELEQEMKRLQDEGHQALAEARYEELDVLERKYYLALSYTLDRDLLTVGETYTIIDSNDRFEVTRMDGVMAWGYRNGVRLEEAYPMAMLLDPKSERPSQ</sequence>
<dbReference type="InterPro" id="IPR036289">
    <property type="entry name" value="YfhH"/>
</dbReference>
<name>A0ABW5A1C7_9BACL</name>
<keyword evidence="2" id="KW-1185">Reference proteome</keyword>
<dbReference type="Pfam" id="PF08838">
    <property type="entry name" value="DUF1811"/>
    <property type="match status" value="1"/>
</dbReference>
<evidence type="ECO:0000313" key="1">
    <source>
        <dbReference type="EMBL" id="MFD2171760.1"/>
    </source>
</evidence>
<gene>
    <name evidence="1" type="ORF">ACFSOY_17495</name>
</gene>
<dbReference type="EMBL" id="JBHUIO010000011">
    <property type="protein sequence ID" value="MFD2171760.1"/>
    <property type="molecule type" value="Genomic_DNA"/>
</dbReference>
<dbReference type="SUPFAM" id="SSF101697">
    <property type="entry name" value="Hypothetical protein YfhH"/>
    <property type="match status" value="1"/>
</dbReference>
<organism evidence="1 2">
    <name type="scientific">Tumebacillus lipolyticus</name>
    <dbReference type="NCBI Taxonomy" id="1280370"/>
    <lineage>
        <taxon>Bacteria</taxon>
        <taxon>Bacillati</taxon>
        <taxon>Bacillota</taxon>
        <taxon>Bacilli</taxon>
        <taxon>Bacillales</taxon>
        <taxon>Alicyclobacillaceae</taxon>
        <taxon>Tumebacillus</taxon>
    </lineage>
</organism>
<protein>
    <submittedName>
        <fullName evidence="1">DUF1811 family protein</fullName>
    </submittedName>
</protein>
<comment type="caution">
    <text evidence="1">The sequence shown here is derived from an EMBL/GenBank/DDBJ whole genome shotgun (WGS) entry which is preliminary data.</text>
</comment>
<dbReference type="Proteomes" id="UP001597343">
    <property type="component" value="Unassembled WGS sequence"/>
</dbReference>
<accession>A0ABW5A1C7</accession>
<dbReference type="InterPro" id="IPR014938">
    <property type="entry name" value="YfhH-like"/>
</dbReference>
<dbReference type="Gene3D" id="2.30.30.340">
    <property type="entry name" value="Hypothetical protein YfhH like domains"/>
    <property type="match status" value="1"/>
</dbReference>
<dbReference type="Gene3D" id="1.10.287.880">
    <property type="entry name" value="Hypothetical protein YfhH domain"/>
    <property type="match status" value="1"/>
</dbReference>
<evidence type="ECO:0000313" key="2">
    <source>
        <dbReference type="Proteomes" id="UP001597343"/>
    </source>
</evidence>